<dbReference type="InterPro" id="IPR050099">
    <property type="entry name" value="SIS_GmhA/DiaA_subfam"/>
</dbReference>
<dbReference type="InterPro" id="IPR022951">
    <property type="entry name" value="UPF0309"/>
</dbReference>
<dbReference type="InterPro" id="IPR035472">
    <property type="entry name" value="RpiR-like_SIS"/>
</dbReference>
<gene>
    <name evidence="3" type="ORF">MACH08_39370</name>
</gene>
<evidence type="ECO:0000259" key="2">
    <source>
        <dbReference type="PROSITE" id="PS51464"/>
    </source>
</evidence>
<sequence length="246" mass="27112">MTYMKEYYTKIIDSMNDILEKEDTEIAQAAKSMAAAVMNGNSIYLFGASHAGIIAEDAFYRAGGFALFNPIFSPSLMLNVEPITQTSKLERLEGYGDILLDSKPVKKGDVLFIHSVSGRNAVAIDMALAAKEKGMEVICLTNLDYSKQVTSRHSSGYRLFEVSNIVIDNGGEPGDAVVSIDSLTQKVAPISTIVGSYTIHSIVLKMIEIFEEAGKDIPIFRSANIDGGDDYNNQLFEHYKEQIHYM</sequence>
<dbReference type="PROSITE" id="PS51464">
    <property type="entry name" value="SIS"/>
    <property type="match status" value="1"/>
</dbReference>
<reference evidence="3 4" key="1">
    <citation type="submission" date="2023-02" db="EMBL/GenBank/DDBJ databases">
        <title>Oceanobacillus kimchii IFOP_LL358 isolated form Alexandrium catenella lab strain.</title>
        <authorList>
            <person name="Gajardo G."/>
            <person name="Ueki S."/>
            <person name="Maruyama F."/>
        </authorList>
    </citation>
    <scope>NUCLEOTIDE SEQUENCE [LARGE SCALE GENOMIC DNA]</scope>
    <source>
        <strain evidence="3 4">IFOP_LL358</strain>
    </source>
</reference>
<dbReference type="Gene3D" id="3.40.50.10490">
    <property type="entry name" value="Glucose-6-phosphate isomerase like protein, domain 1"/>
    <property type="match status" value="1"/>
</dbReference>
<dbReference type="Pfam" id="PF13580">
    <property type="entry name" value="SIS_2"/>
    <property type="match status" value="1"/>
</dbReference>
<comment type="similarity">
    <text evidence="1">Belongs to the UPF0309 family.</text>
</comment>
<dbReference type="HAMAP" id="MF_01240">
    <property type="entry name" value="UPF0309"/>
    <property type="match status" value="1"/>
</dbReference>
<dbReference type="NCBIfam" id="NF002805">
    <property type="entry name" value="PRK02947.1"/>
    <property type="match status" value="1"/>
</dbReference>
<dbReference type="Proteomes" id="UP001275436">
    <property type="component" value="Unassembled WGS sequence"/>
</dbReference>
<proteinExistence type="inferred from homology"/>
<accession>A0ABQ5TMW7</accession>
<keyword evidence="4" id="KW-1185">Reference proteome</keyword>
<name>A0ABQ5TMW7_9BACI</name>
<dbReference type="InterPro" id="IPR001347">
    <property type="entry name" value="SIS_dom"/>
</dbReference>
<evidence type="ECO:0000313" key="3">
    <source>
        <dbReference type="EMBL" id="GLO68153.1"/>
    </source>
</evidence>
<dbReference type="PANTHER" id="PTHR30390:SF7">
    <property type="entry name" value="PHOSPHOHEPTOSE ISOMERASE"/>
    <property type="match status" value="1"/>
</dbReference>
<organism evidence="3 4">
    <name type="scientific">Oceanobacillus kimchii</name>
    <dbReference type="NCBI Taxonomy" id="746691"/>
    <lineage>
        <taxon>Bacteria</taxon>
        <taxon>Bacillati</taxon>
        <taxon>Bacillota</taxon>
        <taxon>Bacilli</taxon>
        <taxon>Bacillales</taxon>
        <taxon>Bacillaceae</taxon>
        <taxon>Oceanobacillus</taxon>
    </lineage>
</organism>
<dbReference type="RefSeq" id="WP_017798689.1">
    <property type="nucleotide sequence ID" value="NZ_BSKO01000001.1"/>
</dbReference>
<evidence type="ECO:0000256" key="1">
    <source>
        <dbReference type="HAMAP-Rule" id="MF_01240"/>
    </source>
</evidence>
<feature type="domain" description="SIS" evidence="2">
    <location>
        <begin position="33"/>
        <end position="212"/>
    </location>
</feature>
<dbReference type="CDD" id="cd05013">
    <property type="entry name" value="SIS_RpiR"/>
    <property type="match status" value="1"/>
</dbReference>
<dbReference type="EMBL" id="BSKO01000001">
    <property type="protein sequence ID" value="GLO68153.1"/>
    <property type="molecule type" value="Genomic_DNA"/>
</dbReference>
<comment type="caution">
    <text evidence="3">The sequence shown here is derived from an EMBL/GenBank/DDBJ whole genome shotgun (WGS) entry which is preliminary data.</text>
</comment>
<dbReference type="PANTHER" id="PTHR30390">
    <property type="entry name" value="SEDOHEPTULOSE 7-PHOSPHATE ISOMERASE / DNAA INITIATOR-ASSOCIATING FACTOR FOR REPLICATION INITIATION"/>
    <property type="match status" value="1"/>
</dbReference>
<protein>
    <recommendedName>
        <fullName evidence="1">UPF0309 protein MACH08_39370</fullName>
    </recommendedName>
</protein>
<dbReference type="InterPro" id="IPR046348">
    <property type="entry name" value="SIS_dom_sf"/>
</dbReference>
<evidence type="ECO:0000313" key="4">
    <source>
        <dbReference type="Proteomes" id="UP001275436"/>
    </source>
</evidence>
<dbReference type="SUPFAM" id="SSF53697">
    <property type="entry name" value="SIS domain"/>
    <property type="match status" value="1"/>
</dbReference>